<sequence>MPRLFRFSIFRLSVLYVVAWISFQLLSAQTSQPSLPPSNNILILTSHPDDEAMFFAPTILSLAKHKDLTVWALVLSVGNADGLGDTRRREVEESYGVLGVRLDRVAVMDHPQLQDDITRAWDASVIAELIRPYVEKHDIDTILTFDSFGVSRHPNHISLPLGVSHLLCDPTLQRPAPALYSLRTTSLVQKYTGMASLIFPSPRTAGGFKVVSGVRQYVQALKAMMKHWSQLVWFRWLYIAFSRYMWINEWDRVTELAC</sequence>
<accession>A0A067M3F0</accession>
<evidence type="ECO:0000313" key="4">
    <source>
        <dbReference type="EMBL" id="KDQ10283.1"/>
    </source>
</evidence>
<evidence type="ECO:0000256" key="3">
    <source>
        <dbReference type="SAM" id="SignalP"/>
    </source>
</evidence>
<dbReference type="GO" id="GO:0005783">
    <property type="term" value="C:endoplasmic reticulum"/>
    <property type="evidence" value="ECO:0007669"/>
    <property type="project" value="TreeGrafter"/>
</dbReference>
<dbReference type="PANTHER" id="PTHR12993">
    <property type="entry name" value="N-ACETYLGLUCOSAMINYL-PHOSPHATIDYLINOSITOL DE-N-ACETYLASE-RELATED"/>
    <property type="match status" value="1"/>
</dbReference>
<dbReference type="OrthoDB" id="440160at2759"/>
<dbReference type="InParanoid" id="A0A067M3F0"/>
<dbReference type="InterPro" id="IPR024078">
    <property type="entry name" value="LmbE-like_dom_sf"/>
</dbReference>
<evidence type="ECO:0000256" key="2">
    <source>
        <dbReference type="ARBA" id="ARBA00012176"/>
    </source>
</evidence>
<keyword evidence="3" id="KW-0732">Signal</keyword>
<dbReference type="GO" id="GO:0000225">
    <property type="term" value="F:N-acetylglucosaminylphosphatidylinositol deacetylase activity"/>
    <property type="evidence" value="ECO:0007669"/>
    <property type="project" value="UniProtKB-EC"/>
</dbReference>
<dbReference type="UniPathway" id="UPA00196"/>
<organism evidence="4 5">
    <name type="scientific">Botryobasidium botryosum (strain FD-172 SS1)</name>
    <dbReference type="NCBI Taxonomy" id="930990"/>
    <lineage>
        <taxon>Eukaryota</taxon>
        <taxon>Fungi</taxon>
        <taxon>Dikarya</taxon>
        <taxon>Basidiomycota</taxon>
        <taxon>Agaricomycotina</taxon>
        <taxon>Agaricomycetes</taxon>
        <taxon>Cantharellales</taxon>
        <taxon>Botryobasidiaceae</taxon>
        <taxon>Botryobasidium</taxon>
    </lineage>
</organism>
<gene>
    <name evidence="4" type="ORF">BOTBODRAFT_36393</name>
</gene>
<dbReference type="Proteomes" id="UP000027195">
    <property type="component" value="Unassembled WGS sequence"/>
</dbReference>
<dbReference type="PANTHER" id="PTHR12993:SF11">
    <property type="entry name" value="N-ACETYLGLUCOSAMINYL-PHOSPHATIDYLINOSITOL DE-N-ACETYLASE"/>
    <property type="match status" value="1"/>
</dbReference>
<feature type="chain" id="PRO_5001641084" description="N-acetylglucosaminylphosphatidylinositol deacetylase" evidence="3">
    <location>
        <begin position="29"/>
        <end position="258"/>
    </location>
</feature>
<evidence type="ECO:0000313" key="5">
    <source>
        <dbReference type="Proteomes" id="UP000027195"/>
    </source>
</evidence>
<dbReference type="Pfam" id="PF02585">
    <property type="entry name" value="PIG-L"/>
    <property type="match status" value="1"/>
</dbReference>
<comment type="similarity">
    <text evidence="1">Belongs to the PIGL family.</text>
</comment>
<dbReference type="SUPFAM" id="SSF102588">
    <property type="entry name" value="LmbE-like"/>
    <property type="match status" value="1"/>
</dbReference>
<keyword evidence="5" id="KW-1185">Reference proteome</keyword>
<name>A0A067M3F0_BOTB1</name>
<protein>
    <recommendedName>
        <fullName evidence="2">N-acetylglucosaminylphosphatidylinositol deacetylase</fullName>
        <ecNumber evidence="2">3.5.1.89</ecNumber>
    </recommendedName>
</protein>
<dbReference type="GO" id="GO:0006506">
    <property type="term" value="P:GPI anchor biosynthetic process"/>
    <property type="evidence" value="ECO:0007669"/>
    <property type="project" value="UniProtKB-UniPathway"/>
</dbReference>
<feature type="signal peptide" evidence="3">
    <location>
        <begin position="1"/>
        <end position="28"/>
    </location>
</feature>
<dbReference type="GO" id="GO:0016020">
    <property type="term" value="C:membrane"/>
    <property type="evidence" value="ECO:0007669"/>
    <property type="project" value="GOC"/>
</dbReference>
<dbReference type="InterPro" id="IPR003737">
    <property type="entry name" value="GlcNAc_PI_deacetylase-related"/>
</dbReference>
<reference evidence="5" key="1">
    <citation type="journal article" date="2014" name="Proc. Natl. Acad. Sci. U.S.A.">
        <title>Extensive sampling of basidiomycete genomes demonstrates inadequacy of the white-rot/brown-rot paradigm for wood decay fungi.</title>
        <authorList>
            <person name="Riley R."/>
            <person name="Salamov A.A."/>
            <person name="Brown D.W."/>
            <person name="Nagy L.G."/>
            <person name="Floudas D."/>
            <person name="Held B.W."/>
            <person name="Levasseur A."/>
            <person name="Lombard V."/>
            <person name="Morin E."/>
            <person name="Otillar R."/>
            <person name="Lindquist E.A."/>
            <person name="Sun H."/>
            <person name="LaButti K.M."/>
            <person name="Schmutz J."/>
            <person name="Jabbour D."/>
            <person name="Luo H."/>
            <person name="Baker S.E."/>
            <person name="Pisabarro A.G."/>
            <person name="Walton J.D."/>
            <person name="Blanchette R.A."/>
            <person name="Henrissat B."/>
            <person name="Martin F."/>
            <person name="Cullen D."/>
            <person name="Hibbett D.S."/>
            <person name="Grigoriev I.V."/>
        </authorList>
    </citation>
    <scope>NUCLEOTIDE SEQUENCE [LARGE SCALE GENOMIC DNA]</scope>
    <source>
        <strain evidence="5">FD-172 SS1</strain>
    </source>
</reference>
<dbReference type="EC" id="3.5.1.89" evidence="2"/>
<dbReference type="Gene3D" id="3.40.50.10320">
    <property type="entry name" value="LmbE-like"/>
    <property type="match status" value="1"/>
</dbReference>
<dbReference type="EMBL" id="KL198069">
    <property type="protein sequence ID" value="KDQ10283.1"/>
    <property type="molecule type" value="Genomic_DNA"/>
</dbReference>
<evidence type="ECO:0000256" key="1">
    <source>
        <dbReference type="ARBA" id="ARBA00006066"/>
    </source>
</evidence>
<proteinExistence type="inferred from homology"/>
<dbReference type="AlphaFoldDB" id="A0A067M3F0"/>
<dbReference type="FunCoup" id="A0A067M3F0">
    <property type="interactions" value="259"/>
</dbReference>
<dbReference type="STRING" id="930990.A0A067M3F0"/>
<dbReference type="HOGENOM" id="CLU_034979_0_2_1"/>